<feature type="non-terminal residue" evidence="1">
    <location>
        <position position="184"/>
    </location>
</feature>
<keyword evidence="2" id="KW-1185">Reference proteome</keyword>
<dbReference type="Proteomes" id="UP001497623">
    <property type="component" value="Unassembled WGS sequence"/>
</dbReference>
<name>A0AAV2R5E7_MEGNR</name>
<organism evidence="1 2">
    <name type="scientific">Meganyctiphanes norvegica</name>
    <name type="common">Northern krill</name>
    <name type="synonym">Thysanopoda norvegica</name>
    <dbReference type="NCBI Taxonomy" id="48144"/>
    <lineage>
        <taxon>Eukaryota</taxon>
        <taxon>Metazoa</taxon>
        <taxon>Ecdysozoa</taxon>
        <taxon>Arthropoda</taxon>
        <taxon>Crustacea</taxon>
        <taxon>Multicrustacea</taxon>
        <taxon>Malacostraca</taxon>
        <taxon>Eumalacostraca</taxon>
        <taxon>Eucarida</taxon>
        <taxon>Euphausiacea</taxon>
        <taxon>Euphausiidae</taxon>
        <taxon>Meganyctiphanes</taxon>
    </lineage>
</organism>
<dbReference type="AlphaFoldDB" id="A0AAV2R5E7"/>
<sequence length="184" mass="20736">MDLSPKNSSASVGRTIISTTMRDNDRKSNPMLHHLLMESSRKNMQVKSQSPRKGFSVNIQTNTNNIHQGDKEFKVDEKGINLQSRDIKFEINLNGNSTIAQQDTCATIINNQEMSYQIPEADSQISSNIAMSTTDRNFHKNVITVSKENLQIVAKEKLVLSKSAAHSLLRSKKEKDKKYTTLVK</sequence>
<evidence type="ECO:0000313" key="1">
    <source>
        <dbReference type="EMBL" id="CAL4112581.1"/>
    </source>
</evidence>
<accession>A0AAV2R5E7</accession>
<reference evidence="1 2" key="1">
    <citation type="submission" date="2024-05" db="EMBL/GenBank/DDBJ databases">
        <authorList>
            <person name="Wallberg A."/>
        </authorList>
    </citation>
    <scope>NUCLEOTIDE SEQUENCE [LARGE SCALE GENOMIC DNA]</scope>
</reference>
<proteinExistence type="predicted"/>
<gene>
    <name evidence="1" type="ORF">MNOR_LOCUS19931</name>
</gene>
<comment type="caution">
    <text evidence="1">The sequence shown here is derived from an EMBL/GenBank/DDBJ whole genome shotgun (WGS) entry which is preliminary data.</text>
</comment>
<evidence type="ECO:0000313" key="2">
    <source>
        <dbReference type="Proteomes" id="UP001497623"/>
    </source>
</evidence>
<protein>
    <submittedName>
        <fullName evidence="1">Uncharacterized protein</fullName>
    </submittedName>
</protein>
<dbReference type="EMBL" id="CAXKWB010015063">
    <property type="protein sequence ID" value="CAL4112581.1"/>
    <property type="molecule type" value="Genomic_DNA"/>
</dbReference>